<organism evidence="2 3">
    <name type="scientific">Bradyrhizobium septentrionale</name>
    <dbReference type="NCBI Taxonomy" id="1404411"/>
    <lineage>
        <taxon>Bacteria</taxon>
        <taxon>Pseudomonadati</taxon>
        <taxon>Pseudomonadota</taxon>
        <taxon>Alphaproteobacteria</taxon>
        <taxon>Hyphomicrobiales</taxon>
        <taxon>Nitrobacteraceae</taxon>
        <taxon>Bradyrhizobium</taxon>
    </lineage>
</organism>
<sequence length="113" mass="12497">MTNQFDEMAVVVDWLDCCRSRDLEALLDHYADDARLECACEGSSISGRSALADYWRPKLSAVASSAFGLEEISPRGNGVVLDYLSFEGRRVQIVFGFDAEGRISHMRCAPSSQ</sequence>
<protein>
    <submittedName>
        <fullName evidence="2">Nuclear transport factor 2 family protein</fullName>
    </submittedName>
</protein>
<gene>
    <name evidence="2" type="ORF">WDK88_26825</name>
</gene>
<name>A0ABZ2NSA0_9BRAD</name>
<dbReference type="InterPro" id="IPR037401">
    <property type="entry name" value="SnoaL-like"/>
</dbReference>
<evidence type="ECO:0000259" key="1">
    <source>
        <dbReference type="Pfam" id="PF12680"/>
    </source>
</evidence>
<evidence type="ECO:0000313" key="3">
    <source>
        <dbReference type="Proteomes" id="UP001432046"/>
    </source>
</evidence>
<dbReference type="SUPFAM" id="SSF54427">
    <property type="entry name" value="NTF2-like"/>
    <property type="match status" value="1"/>
</dbReference>
<feature type="domain" description="SnoaL-like" evidence="1">
    <location>
        <begin position="11"/>
        <end position="92"/>
    </location>
</feature>
<accession>A0ABZ2NSA0</accession>
<reference evidence="2" key="2">
    <citation type="submission" date="2024-03" db="EMBL/GenBank/DDBJ databases">
        <authorList>
            <person name="Bromfield E.S.P."/>
            <person name="Cloutier S."/>
        </authorList>
    </citation>
    <scope>NUCLEOTIDE SEQUENCE</scope>
    <source>
        <strain evidence="2">5S5</strain>
    </source>
</reference>
<proteinExistence type="predicted"/>
<dbReference type="RefSeq" id="WP_224496737.1">
    <property type="nucleotide sequence ID" value="NZ_CP088285.1"/>
</dbReference>
<dbReference type="InterPro" id="IPR032710">
    <property type="entry name" value="NTF2-like_dom_sf"/>
</dbReference>
<reference evidence="2" key="1">
    <citation type="journal article" date="2021" name="Int. J. Syst. Evol. Microbiol.">
        <title>Bradyrhizobium septentrionale sp. nov. (sv. septentrionale) and Bradyrhizobium quebecense sp. nov. (sv. septentrionale) associated with legumes native to Canada possess rearranged symbiosis genes and numerous insertion sequences.</title>
        <authorList>
            <person name="Bromfield E.S.P."/>
            <person name="Cloutier S."/>
        </authorList>
    </citation>
    <scope>NUCLEOTIDE SEQUENCE</scope>
    <source>
        <strain evidence="2">5S5</strain>
    </source>
</reference>
<dbReference type="EMBL" id="CP147711">
    <property type="protein sequence ID" value="WXC77074.1"/>
    <property type="molecule type" value="Genomic_DNA"/>
</dbReference>
<dbReference type="Gene3D" id="3.10.450.50">
    <property type="match status" value="1"/>
</dbReference>
<evidence type="ECO:0000313" key="2">
    <source>
        <dbReference type="EMBL" id="WXC77074.1"/>
    </source>
</evidence>
<dbReference type="Pfam" id="PF12680">
    <property type="entry name" value="SnoaL_2"/>
    <property type="match status" value="1"/>
</dbReference>
<dbReference type="Proteomes" id="UP001432046">
    <property type="component" value="Chromosome"/>
</dbReference>
<keyword evidence="3" id="KW-1185">Reference proteome</keyword>